<gene>
    <name evidence="1" type="ORF">K443DRAFT_253359</name>
</gene>
<dbReference type="HOGENOM" id="CLU_2133889_0_0_1"/>
<reference evidence="1 2" key="1">
    <citation type="submission" date="2014-04" db="EMBL/GenBank/DDBJ databases">
        <authorList>
            <consortium name="DOE Joint Genome Institute"/>
            <person name="Kuo A."/>
            <person name="Kohler A."/>
            <person name="Nagy L.G."/>
            <person name="Floudas D."/>
            <person name="Copeland A."/>
            <person name="Barry K.W."/>
            <person name="Cichocki N."/>
            <person name="Veneault-Fourrey C."/>
            <person name="LaButti K."/>
            <person name="Lindquist E.A."/>
            <person name="Lipzen A."/>
            <person name="Lundell T."/>
            <person name="Morin E."/>
            <person name="Murat C."/>
            <person name="Sun H."/>
            <person name="Tunlid A."/>
            <person name="Henrissat B."/>
            <person name="Grigoriev I.V."/>
            <person name="Hibbett D.S."/>
            <person name="Martin F."/>
            <person name="Nordberg H.P."/>
            <person name="Cantor M.N."/>
            <person name="Hua S.X."/>
        </authorList>
    </citation>
    <scope>NUCLEOTIDE SEQUENCE [LARGE SCALE GENOMIC DNA]</scope>
    <source>
        <strain evidence="1 2">LaAM-08-1</strain>
    </source>
</reference>
<protein>
    <submittedName>
        <fullName evidence="1">Uncharacterized protein</fullName>
    </submittedName>
</protein>
<accession>A0A0C9WLL7</accession>
<sequence>MRDDCWGLFRRSRASSHREWHRRYCRAGEVVIGCFCFWIGTWRTDASILVSAPLIYVSSKSQHFIFLRRSILVAHPLGLDRSISFLTATLYLCQMPTSKPQCELVSPKGSKAV</sequence>
<name>A0A0C9WLL7_9AGAR</name>
<proteinExistence type="predicted"/>
<dbReference type="Proteomes" id="UP000054477">
    <property type="component" value="Unassembled WGS sequence"/>
</dbReference>
<evidence type="ECO:0000313" key="2">
    <source>
        <dbReference type="Proteomes" id="UP000054477"/>
    </source>
</evidence>
<reference evidence="2" key="2">
    <citation type="submission" date="2015-01" db="EMBL/GenBank/DDBJ databases">
        <title>Evolutionary Origins and Diversification of the Mycorrhizal Mutualists.</title>
        <authorList>
            <consortium name="DOE Joint Genome Institute"/>
            <consortium name="Mycorrhizal Genomics Consortium"/>
            <person name="Kohler A."/>
            <person name="Kuo A."/>
            <person name="Nagy L.G."/>
            <person name="Floudas D."/>
            <person name="Copeland A."/>
            <person name="Barry K.W."/>
            <person name="Cichocki N."/>
            <person name="Veneault-Fourrey C."/>
            <person name="LaButti K."/>
            <person name="Lindquist E.A."/>
            <person name="Lipzen A."/>
            <person name="Lundell T."/>
            <person name="Morin E."/>
            <person name="Murat C."/>
            <person name="Riley R."/>
            <person name="Ohm R."/>
            <person name="Sun H."/>
            <person name="Tunlid A."/>
            <person name="Henrissat B."/>
            <person name="Grigoriev I.V."/>
            <person name="Hibbett D.S."/>
            <person name="Martin F."/>
        </authorList>
    </citation>
    <scope>NUCLEOTIDE SEQUENCE [LARGE SCALE GENOMIC DNA]</scope>
    <source>
        <strain evidence="2">LaAM-08-1</strain>
    </source>
</reference>
<dbReference type="EMBL" id="KN838695">
    <property type="protein sequence ID" value="KIJ97364.1"/>
    <property type="molecule type" value="Genomic_DNA"/>
</dbReference>
<keyword evidence="2" id="KW-1185">Reference proteome</keyword>
<organism evidence="1 2">
    <name type="scientific">Laccaria amethystina LaAM-08-1</name>
    <dbReference type="NCBI Taxonomy" id="1095629"/>
    <lineage>
        <taxon>Eukaryota</taxon>
        <taxon>Fungi</taxon>
        <taxon>Dikarya</taxon>
        <taxon>Basidiomycota</taxon>
        <taxon>Agaricomycotina</taxon>
        <taxon>Agaricomycetes</taxon>
        <taxon>Agaricomycetidae</taxon>
        <taxon>Agaricales</taxon>
        <taxon>Agaricineae</taxon>
        <taxon>Hydnangiaceae</taxon>
        <taxon>Laccaria</taxon>
    </lineage>
</organism>
<dbReference type="AlphaFoldDB" id="A0A0C9WLL7"/>
<evidence type="ECO:0000313" key="1">
    <source>
        <dbReference type="EMBL" id="KIJ97364.1"/>
    </source>
</evidence>